<organism evidence="2">
    <name type="scientific">marine metagenome</name>
    <dbReference type="NCBI Taxonomy" id="408172"/>
    <lineage>
        <taxon>unclassified sequences</taxon>
        <taxon>metagenomes</taxon>
        <taxon>ecological metagenomes</taxon>
    </lineage>
</organism>
<dbReference type="EMBL" id="UINC01014681">
    <property type="protein sequence ID" value="SVA62462.1"/>
    <property type="molecule type" value="Genomic_DNA"/>
</dbReference>
<gene>
    <name evidence="2" type="ORF">METZ01_LOCUS115316</name>
</gene>
<dbReference type="CDD" id="cd04301">
    <property type="entry name" value="NAT_SF"/>
    <property type="match status" value="1"/>
</dbReference>
<dbReference type="GO" id="GO:0016747">
    <property type="term" value="F:acyltransferase activity, transferring groups other than amino-acyl groups"/>
    <property type="evidence" value="ECO:0007669"/>
    <property type="project" value="InterPro"/>
</dbReference>
<dbReference type="InterPro" id="IPR016181">
    <property type="entry name" value="Acyl_CoA_acyltransferase"/>
</dbReference>
<dbReference type="InterPro" id="IPR016890">
    <property type="entry name" value="UCP028520"/>
</dbReference>
<reference evidence="2" key="1">
    <citation type="submission" date="2018-05" db="EMBL/GenBank/DDBJ databases">
        <authorList>
            <person name="Lanie J.A."/>
            <person name="Ng W.-L."/>
            <person name="Kazmierczak K.M."/>
            <person name="Andrzejewski T.M."/>
            <person name="Davidsen T.M."/>
            <person name="Wayne K.J."/>
            <person name="Tettelin H."/>
            <person name="Glass J.I."/>
            <person name="Rusch D."/>
            <person name="Podicherti R."/>
            <person name="Tsui H.-C.T."/>
            <person name="Winkler M.E."/>
        </authorList>
    </citation>
    <scope>NUCLEOTIDE SEQUENCE</scope>
</reference>
<protein>
    <recommendedName>
        <fullName evidence="1">N-acetyltransferase domain-containing protein</fullName>
    </recommendedName>
</protein>
<dbReference type="Pfam" id="PF00583">
    <property type="entry name" value="Acetyltransf_1"/>
    <property type="match status" value="1"/>
</dbReference>
<name>A0A381XD53_9ZZZZ</name>
<dbReference type="AlphaFoldDB" id="A0A381XD53"/>
<feature type="domain" description="N-acetyltransferase" evidence="1">
    <location>
        <begin position="4"/>
        <end position="163"/>
    </location>
</feature>
<accession>A0A381XD53</accession>
<feature type="non-terminal residue" evidence="2">
    <location>
        <position position="1"/>
    </location>
</feature>
<evidence type="ECO:0000313" key="2">
    <source>
        <dbReference type="EMBL" id="SVA62462.1"/>
    </source>
</evidence>
<dbReference type="InterPro" id="IPR000182">
    <property type="entry name" value="GNAT_dom"/>
</dbReference>
<proteinExistence type="predicted"/>
<dbReference type="PROSITE" id="PS51186">
    <property type="entry name" value="GNAT"/>
    <property type="match status" value="1"/>
</dbReference>
<dbReference type="Gene3D" id="3.40.630.30">
    <property type="match status" value="1"/>
</dbReference>
<evidence type="ECO:0000259" key="1">
    <source>
        <dbReference type="PROSITE" id="PS51186"/>
    </source>
</evidence>
<sequence length="163" mass="17932">VADDTLRPAVEADLESLLVLNNAAVPAVNALDAAEMAWFAEVAHLFLVADSPNGPVGFLIGLEGPGLSYRSLNYQWFARNYGLFLYVDRVVVDPEWWGRGLGRAFYRALVASAGDHPVLCAEVNLVPRNDRSLAFHRRFGFSPVGEQETEGGLKRVVLLEYSL</sequence>
<dbReference type="PIRSF" id="PIRSF028520">
    <property type="entry name" value="UCP028520"/>
    <property type="match status" value="1"/>
</dbReference>
<dbReference type="SUPFAM" id="SSF55729">
    <property type="entry name" value="Acyl-CoA N-acyltransferases (Nat)"/>
    <property type="match status" value="1"/>
</dbReference>